<dbReference type="AlphaFoldDB" id="A0A6N3AYT3"/>
<evidence type="ECO:0000313" key="6">
    <source>
        <dbReference type="EMBL" id="VYT97524.1"/>
    </source>
</evidence>
<evidence type="ECO:0000256" key="2">
    <source>
        <dbReference type="ARBA" id="ARBA00022908"/>
    </source>
</evidence>
<name>A0A6N3AYT3_STRPA</name>
<dbReference type="GO" id="GO:0003677">
    <property type="term" value="F:DNA binding"/>
    <property type="evidence" value="ECO:0007669"/>
    <property type="project" value="UniProtKB-KW"/>
</dbReference>
<dbReference type="Gene3D" id="1.10.150.130">
    <property type="match status" value="1"/>
</dbReference>
<proteinExistence type="inferred from homology"/>
<evidence type="ECO:0000256" key="1">
    <source>
        <dbReference type="ARBA" id="ARBA00008857"/>
    </source>
</evidence>
<organism evidence="6">
    <name type="scientific">Streptococcus parasanguinis</name>
    <dbReference type="NCBI Taxonomy" id="1318"/>
    <lineage>
        <taxon>Bacteria</taxon>
        <taxon>Bacillati</taxon>
        <taxon>Bacillota</taxon>
        <taxon>Bacilli</taxon>
        <taxon>Lactobacillales</taxon>
        <taxon>Streptococcaceae</taxon>
        <taxon>Streptococcus</taxon>
    </lineage>
</organism>
<dbReference type="InterPro" id="IPR004107">
    <property type="entry name" value="Integrase_SAM-like_N"/>
</dbReference>
<reference evidence="6" key="1">
    <citation type="submission" date="2019-11" db="EMBL/GenBank/DDBJ databases">
        <authorList>
            <person name="Feng L."/>
        </authorList>
    </citation>
    <scope>NUCLEOTIDE SEQUENCE</scope>
    <source>
        <strain evidence="6">SparasanguinisLFYP13</strain>
    </source>
</reference>
<dbReference type="PANTHER" id="PTHR30349:SF64">
    <property type="entry name" value="PROPHAGE INTEGRASE INTD-RELATED"/>
    <property type="match status" value="1"/>
</dbReference>
<dbReference type="InterPro" id="IPR013762">
    <property type="entry name" value="Integrase-like_cat_sf"/>
</dbReference>
<dbReference type="GO" id="GO:0015074">
    <property type="term" value="P:DNA integration"/>
    <property type="evidence" value="ECO:0007669"/>
    <property type="project" value="UniProtKB-KW"/>
</dbReference>
<dbReference type="PANTHER" id="PTHR30349">
    <property type="entry name" value="PHAGE INTEGRASE-RELATED"/>
    <property type="match status" value="1"/>
</dbReference>
<keyword evidence="3" id="KW-0238">DNA-binding</keyword>
<accession>A0A6N3AYT3</accession>
<dbReference type="InterPro" id="IPR050090">
    <property type="entry name" value="Tyrosine_recombinase_XerCD"/>
</dbReference>
<evidence type="ECO:0000259" key="5">
    <source>
        <dbReference type="PROSITE" id="PS51898"/>
    </source>
</evidence>
<dbReference type="RefSeq" id="WP_156671924.1">
    <property type="nucleotide sequence ID" value="NZ_CACRUC010000018.1"/>
</dbReference>
<dbReference type="PROSITE" id="PS51898">
    <property type="entry name" value="TYR_RECOMBINASE"/>
    <property type="match status" value="1"/>
</dbReference>
<dbReference type="Gene3D" id="1.10.443.10">
    <property type="entry name" value="Intergrase catalytic core"/>
    <property type="match status" value="1"/>
</dbReference>
<dbReference type="CDD" id="cd01189">
    <property type="entry name" value="INT_ICEBs1_C_like"/>
    <property type="match status" value="1"/>
</dbReference>
<dbReference type="InterPro" id="IPR011010">
    <property type="entry name" value="DNA_brk_join_enz"/>
</dbReference>
<dbReference type="EMBL" id="CACRUC010000018">
    <property type="protein sequence ID" value="VYT97524.1"/>
    <property type="molecule type" value="Genomic_DNA"/>
</dbReference>
<dbReference type="GO" id="GO:0006310">
    <property type="term" value="P:DNA recombination"/>
    <property type="evidence" value="ECO:0007669"/>
    <property type="project" value="UniProtKB-KW"/>
</dbReference>
<comment type="similarity">
    <text evidence="1">Belongs to the 'phage' integrase family.</text>
</comment>
<feature type="domain" description="Tyr recombinase" evidence="5">
    <location>
        <begin position="199"/>
        <end position="410"/>
    </location>
</feature>
<dbReference type="InterPro" id="IPR010998">
    <property type="entry name" value="Integrase_recombinase_N"/>
</dbReference>
<dbReference type="Pfam" id="PF14659">
    <property type="entry name" value="Phage_int_SAM_3"/>
    <property type="match status" value="1"/>
</dbReference>
<sequence length="423" mass="48790">MKIETIERNNKKVLKKIKKDGSITYSMKGAYLGTDKKTGKQVTTTISAPTLKALDRKYLETKRKFEENDSTRKETVSVGTIKELSEFWYDSYKTWVSSDNTRNRVRGYLDTYIIPKFGDYKIDSIESTEVQKWVDQLAEKARIEINKGKRKADKGKASDYGAVVHKLKEILDFGMVHFNLKNNPAKQVRIPPKPKSPQNRIQVLHEKDIAIWLNYLDTLPNSRANRRFKVICNTLLASALRINELLALEIDDLLFDSSEINVNKTLMWRRGDKTLGTKGKVICKNSAKTDSGNRKVSVPITIIQELKDFNNEMNNYFEKHGLPKSKLIFPTIYGNYMADRNERATLIKRLKELGLPHYGFHLFRHTHASLMLNSGANWKELQERMGHRSISTTMDIYAELDPNRKNEAVDILMERLSQIKGKN</sequence>
<protein>
    <submittedName>
        <fullName evidence="6">Transposase from transposon Tn916</fullName>
    </submittedName>
</protein>
<evidence type="ECO:0000256" key="4">
    <source>
        <dbReference type="ARBA" id="ARBA00023172"/>
    </source>
</evidence>
<gene>
    <name evidence="6" type="primary">Int-Tn_1</name>
    <name evidence="6" type="ORF">SPLFYP13_00618</name>
</gene>
<keyword evidence="2" id="KW-0229">DNA integration</keyword>
<keyword evidence="4" id="KW-0233">DNA recombination</keyword>
<evidence type="ECO:0000256" key="3">
    <source>
        <dbReference type="ARBA" id="ARBA00023125"/>
    </source>
</evidence>
<dbReference type="SUPFAM" id="SSF56349">
    <property type="entry name" value="DNA breaking-rejoining enzymes"/>
    <property type="match status" value="1"/>
</dbReference>
<dbReference type="InterPro" id="IPR002104">
    <property type="entry name" value="Integrase_catalytic"/>
</dbReference>
<dbReference type="Pfam" id="PF00589">
    <property type="entry name" value="Phage_integrase"/>
    <property type="match status" value="1"/>
</dbReference>